<feature type="transmembrane region" description="Helical" evidence="1">
    <location>
        <begin position="106"/>
        <end position="130"/>
    </location>
</feature>
<keyword evidence="1" id="KW-0472">Membrane</keyword>
<evidence type="ECO:0000313" key="2">
    <source>
        <dbReference type="EMBL" id="SVD09793.1"/>
    </source>
</evidence>
<keyword evidence="1" id="KW-1133">Transmembrane helix</keyword>
<feature type="transmembrane region" description="Helical" evidence="1">
    <location>
        <begin position="66"/>
        <end position="86"/>
    </location>
</feature>
<accession>A0A382SIZ1</accession>
<sequence>VGVLGLIATIVGYFTAQEQFFRSYLLAFTFWIGLPLGSIGILMIHHVGGGTWAFSIRRLLEAGSRTLPLMFFLSLPILFLGMHELYEWTHLEVVAHDDILLHKAPYLNESFFIIRTFFYFVVWGILAFLLNRWSLQQDQTTETYPTHRLQIISGPG</sequence>
<feature type="transmembrane region" description="Helical" evidence="1">
    <location>
        <begin position="24"/>
        <end position="45"/>
    </location>
</feature>
<dbReference type="PANTHER" id="PTHR43044">
    <property type="match status" value="1"/>
</dbReference>
<dbReference type="EMBL" id="UINC01129415">
    <property type="protein sequence ID" value="SVD09793.1"/>
    <property type="molecule type" value="Genomic_DNA"/>
</dbReference>
<feature type="non-terminal residue" evidence="2">
    <location>
        <position position="1"/>
    </location>
</feature>
<feature type="non-terminal residue" evidence="2">
    <location>
        <position position="156"/>
    </location>
</feature>
<protein>
    <submittedName>
        <fullName evidence="2">Uncharacterized protein</fullName>
    </submittedName>
</protein>
<organism evidence="2">
    <name type="scientific">marine metagenome</name>
    <dbReference type="NCBI Taxonomy" id="408172"/>
    <lineage>
        <taxon>unclassified sequences</taxon>
        <taxon>metagenomes</taxon>
        <taxon>ecological metagenomes</taxon>
    </lineage>
</organism>
<proteinExistence type="predicted"/>
<dbReference type="PANTHER" id="PTHR43044:SF1">
    <property type="entry name" value="QUINOL:CYTOCHROME C OXIDOREDUCTASE QUINONE-BINDING SUBUNIT 2"/>
    <property type="match status" value="1"/>
</dbReference>
<dbReference type="AlphaFoldDB" id="A0A382SIZ1"/>
<name>A0A382SIZ1_9ZZZZ</name>
<keyword evidence="1" id="KW-0812">Transmembrane</keyword>
<gene>
    <name evidence="2" type="ORF">METZ01_LOCUS362647</name>
</gene>
<reference evidence="2" key="1">
    <citation type="submission" date="2018-05" db="EMBL/GenBank/DDBJ databases">
        <authorList>
            <person name="Lanie J.A."/>
            <person name="Ng W.-L."/>
            <person name="Kazmierczak K.M."/>
            <person name="Andrzejewski T.M."/>
            <person name="Davidsen T.M."/>
            <person name="Wayne K.J."/>
            <person name="Tettelin H."/>
            <person name="Glass J.I."/>
            <person name="Rusch D."/>
            <person name="Podicherti R."/>
            <person name="Tsui H.-C.T."/>
            <person name="Winkler M.E."/>
        </authorList>
    </citation>
    <scope>NUCLEOTIDE SEQUENCE</scope>
</reference>
<evidence type="ECO:0000256" key="1">
    <source>
        <dbReference type="SAM" id="Phobius"/>
    </source>
</evidence>